<dbReference type="PANTHER" id="PTHR13850">
    <property type="entry name" value="PLEIOTROPHIN FAMILY MEMBER"/>
    <property type="match status" value="1"/>
</dbReference>
<keyword evidence="8" id="KW-0339">Growth factor</keyword>
<keyword evidence="10" id="KW-1133">Transmembrane helix</keyword>
<dbReference type="FunFam" id="2.30.90.10:FF:000001">
    <property type="entry name" value="Pleiotrophin"/>
    <property type="match status" value="1"/>
</dbReference>
<evidence type="ECO:0000256" key="3">
    <source>
        <dbReference type="ARBA" id="ARBA00022525"/>
    </source>
</evidence>
<feature type="region of interest" description="Disordered" evidence="9">
    <location>
        <begin position="212"/>
        <end position="239"/>
    </location>
</feature>
<dbReference type="InterPro" id="IPR020089">
    <property type="entry name" value="PTN/MK_N_dom"/>
</dbReference>
<keyword evidence="4 8" id="KW-0358">Heparin-binding</keyword>
<evidence type="ECO:0000256" key="7">
    <source>
        <dbReference type="ARBA" id="ARBA00023246"/>
    </source>
</evidence>
<keyword evidence="5" id="KW-0732">Signal</keyword>
<dbReference type="InterPro" id="IPR020090">
    <property type="entry name" value="PTN/MK_C_dom"/>
</dbReference>
<name>A0AA88NIM2_CHASR</name>
<evidence type="ECO:0000259" key="12">
    <source>
        <dbReference type="Pfam" id="PF05196"/>
    </source>
</evidence>
<dbReference type="Gene3D" id="2.30.90.10">
    <property type="entry name" value="Heparin-binding Growth Factor, Midkine, Chain A- C-terminal Domain"/>
    <property type="match status" value="1"/>
</dbReference>
<evidence type="ECO:0000256" key="2">
    <source>
        <dbReference type="ARBA" id="ARBA00005403"/>
    </source>
</evidence>
<dbReference type="Pfam" id="PF05196">
    <property type="entry name" value="PTN_MK_N"/>
    <property type="match status" value="1"/>
</dbReference>
<dbReference type="InterPro" id="IPR037122">
    <property type="entry name" value="PTN/MK_N_dom_sf"/>
</dbReference>
<dbReference type="SMART" id="SM00193">
    <property type="entry name" value="PTN"/>
    <property type="match status" value="1"/>
</dbReference>
<dbReference type="Proteomes" id="UP001187415">
    <property type="component" value="Unassembled WGS sequence"/>
</dbReference>
<dbReference type="Pfam" id="PF01091">
    <property type="entry name" value="PTN_MK_C"/>
    <property type="match status" value="1"/>
</dbReference>
<keyword evidence="3 8" id="KW-0964">Secreted</keyword>
<evidence type="ECO:0000313" key="14">
    <source>
        <dbReference type="Proteomes" id="UP001187415"/>
    </source>
</evidence>
<proteinExistence type="inferred from homology"/>
<evidence type="ECO:0000313" key="13">
    <source>
        <dbReference type="EMBL" id="KAK2856700.1"/>
    </source>
</evidence>
<keyword evidence="10" id="KW-0472">Membrane</keyword>
<comment type="similarity">
    <text evidence="2 8">Belongs to the pleiotrophin family.</text>
</comment>
<feature type="transmembrane region" description="Helical" evidence="10">
    <location>
        <begin position="92"/>
        <end position="111"/>
    </location>
</feature>
<evidence type="ECO:0000256" key="5">
    <source>
        <dbReference type="ARBA" id="ARBA00022729"/>
    </source>
</evidence>
<evidence type="ECO:0000256" key="4">
    <source>
        <dbReference type="ARBA" id="ARBA00022674"/>
    </source>
</evidence>
<feature type="domain" description="Pleiotrophin/Midkine N-terminal" evidence="12">
    <location>
        <begin position="116"/>
        <end position="171"/>
    </location>
</feature>
<feature type="domain" description="Pleiotrophin/Midkine C-terminal" evidence="11">
    <location>
        <begin position="173"/>
        <end position="235"/>
    </location>
</feature>
<evidence type="ECO:0000256" key="6">
    <source>
        <dbReference type="ARBA" id="ARBA00023157"/>
    </source>
</evidence>
<dbReference type="AlphaFoldDB" id="A0AA88NIM2"/>
<keyword evidence="6 8" id="KW-1015">Disulfide bond</keyword>
<keyword evidence="7 8" id="KW-0497">Mitogen</keyword>
<evidence type="ECO:0000256" key="9">
    <source>
        <dbReference type="SAM" id="MobiDB-lite"/>
    </source>
</evidence>
<accession>A0AA88NIM2</accession>
<dbReference type="GO" id="GO:0008083">
    <property type="term" value="F:growth factor activity"/>
    <property type="evidence" value="ECO:0007669"/>
    <property type="project" value="UniProtKB-UniRule"/>
</dbReference>
<dbReference type="InterPro" id="IPR000762">
    <property type="entry name" value="Midkine_heparin-bd_GF"/>
</dbReference>
<dbReference type="GO" id="GO:0008201">
    <property type="term" value="F:heparin binding"/>
    <property type="evidence" value="ECO:0007669"/>
    <property type="project" value="UniProtKB-UniRule"/>
</dbReference>
<dbReference type="Gene3D" id="2.20.60.10">
    <property type="entry name" value="Pleiotrophin/Midkine, N-terminal domain"/>
    <property type="match status" value="1"/>
</dbReference>
<gene>
    <name evidence="13" type="ORF">Q5P01_005435</name>
</gene>
<evidence type="ECO:0000256" key="1">
    <source>
        <dbReference type="ARBA" id="ARBA00004613"/>
    </source>
</evidence>
<comment type="subcellular location">
    <subcellularLocation>
        <location evidence="1 8">Secreted</location>
    </subcellularLocation>
</comment>
<dbReference type="GO" id="GO:0005576">
    <property type="term" value="C:extracellular region"/>
    <property type="evidence" value="ECO:0007669"/>
    <property type="project" value="UniProtKB-SubCell"/>
</dbReference>
<keyword evidence="10" id="KW-0812">Transmembrane</keyword>
<dbReference type="GO" id="GO:0051781">
    <property type="term" value="P:positive regulation of cell division"/>
    <property type="evidence" value="ECO:0007669"/>
    <property type="project" value="UniProtKB-UniRule"/>
</dbReference>
<comment type="caution">
    <text evidence="13">The sequence shown here is derived from an EMBL/GenBank/DDBJ whole genome shotgun (WGS) entry which is preliminary data.</text>
</comment>
<dbReference type="EMBL" id="JAUPFM010000003">
    <property type="protein sequence ID" value="KAK2856700.1"/>
    <property type="molecule type" value="Genomic_DNA"/>
</dbReference>
<keyword evidence="14" id="KW-1185">Reference proteome</keyword>
<evidence type="ECO:0000259" key="11">
    <source>
        <dbReference type="Pfam" id="PF01091"/>
    </source>
</evidence>
<evidence type="ECO:0000256" key="10">
    <source>
        <dbReference type="SAM" id="Phobius"/>
    </source>
</evidence>
<organism evidence="13 14">
    <name type="scientific">Channa striata</name>
    <name type="common">Snakehead murrel</name>
    <name type="synonym">Ophicephalus striatus</name>
    <dbReference type="NCBI Taxonomy" id="64152"/>
    <lineage>
        <taxon>Eukaryota</taxon>
        <taxon>Metazoa</taxon>
        <taxon>Chordata</taxon>
        <taxon>Craniata</taxon>
        <taxon>Vertebrata</taxon>
        <taxon>Euteleostomi</taxon>
        <taxon>Actinopterygii</taxon>
        <taxon>Neopterygii</taxon>
        <taxon>Teleostei</taxon>
        <taxon>Neoteleostei</taxon>
        <taxon>Acanthomorphata</taxon>
        <taxon>Anabantaria</taxon>
        <taxon>Anabantiformes</taxon>
        <taxon>Channoidei</taxon>
        <taxon>Channidae</taxon>
        <taxon>Channa</taxon>
    </lineage>
</organism>
<sequence>MKRSSSVNCCQTEDLPASVTKPLIHSPPPAIDGLVMKGFEVLWDLGDVDSACAVLMALKYSLNLINPQELKASFKETDTQNFFPSLRLGHKMRAVLLLLLLVTLITIKTVAGGKNKKERAKPSQSGADCTDWRYGNCVPSNGDCGPGFREGTCDQQTRRMKCKVPCIKKKESGGCKYRFGRWGECDPSSNMQTKTGTLKKDLKNTGCEQTVTHSRPCLQNHEKKSKRKNKGKKRKGKGN</sequence>
<dbReference type="PANTHER" id="PTHR13850:SF5">
    <property type="entry name" value="PLEIOTROPHIN_MIDKINE N-TERMINAL DOMAIN-CONTAINING PROTEIN"/>
    <property type="match status" value="1"/>
</dbReference>
<feature type="compositionally biased region" description="Basic residues" evidence="9">
    <location>
        <begin position="223"/>
        <end position="239"/>
    </location>
</feature>
<dbReference type="InterPro" id="IPR038130">
    <property type="entry name" value="PTN/MK_C_dom_sf"/>
</dbReference>
<dbReference type="SUPFAM" id="SSF57288">
    <property type="entry name" value="Midkine"/>
    <property type="match status" value="2"/>
</dbReference>
<dbReference type="InterPro" id="IPR020091">
    <property type="entry name" value="PTN/MK_diS_sf"/>
</dbReference>
<evidence type="ECO:0000256" key="8">
    <source>
        <dbReference type="RuleBase" id="RU369117"/>
    </source>
</evidence>
<dbReference type="PRINTS" id="PR00269">
    <property type="entry name" value="PTNMIDKINE"/>
</dbReference>
<protein>
    <submittedName>
        <fullName evidence="13">Uncharacterized protein</fullName>
    </submittedName>
</protein>
<reference evidence="13" key="1">
    <citation type="submission" date="2023-07" db="EMBL/GenBank/DDBJ databases">
        <title>Chromosome-level Genome Assembly of Striped Snakehead (Channa striata).</title>
        <authorList>
            <person name="Liu H."/>
        </authorList>
    </citation>
    <scope>NUCLEOTIDE SEQUENCE</scope>
    <source>
        <strain evidence="13">Gz</strain>
        <tissue evidence="13">Muscle</tissue>
    </source>
</reference>